<dbReference type="OrthoDB" id="8904098at2759"/>
<dbReference type="CDD" id="cd17416">
    <property type="entry name" value="MFS_NPF1_2"/>
    <property type="match status" value="1"/>
</dbReference>
<feature type="transmembrane region" description="Helical" evidence="6">
    <location>
        <begin position="750"/>
        <end position="772"/>
    </location>
</feature>
<sequence>MEASLDPNKMTQQTSKPKGGLKTMPFIIANEAFEKVASYGLMPNMILYLMRGYHMDIATGTSVLSLWTAATNFLPIVGAFLSDSYLGRYRTIALGSIASFLGMILLYLTATVPHAKPPQCTSSAQSCKSATPAQLTLLFASFVLMSIGAGGIRSCSLAFGADQFDQKGNPKSRRVVQSFFNWYYASAAVSIMIAMTVLVYIQDHCGWKVGFGVPAILMFFSALLFLLASSLYVKAMPNKSLFTGLAQVTVAAFRKRHIALPLKEKDGCCHHISSSTIVGPTEKLRFLNKACIIRNHEKELKVDGSTINPWSLCTIEQVEELKALLKVIPLWSTGILIAVNISQNSFPLLQAKSMDRHVTSNFQIPAGSFGMCAIGTLTIWVAIYDRLVLPQLAKITGKPYGIGLKQRMGIGIALSCMAMAVSAIVESIRRRTAIEQGFAENPESVLDMSAMWLVPQHCLTGLAEAFFAIGQTEFFYSELPKSMSSIATALFGLGMAFGNLLGNNYSFIKVLTSKALGGDAKRSIFTSISLIPEVSASTSFPRTGNGTVSTKQNIIRHFHASQELLASKRTGDDAVGMTIPELANRTGRSIPFLEEILVNVGEEVGSEFDPVNIDVVELIAMEVGVNVKRLHSNEGAELLPRPPVVTVMGHVDHGKTSLLDALHQTSVAAKEAGGITQHLGAFVVDMPSGASITILDTPGHAAFSAMRARGAAVTDTVVLVVAADDGVMPRTLEAMAHAKAAMLKACIVKLIIWLITSFLVFVNIVHVGVGIISQSDVDLAQACGACIVGFNIRSPPNSQQIVPIKVHRVIYHLLEDLGNFSVDKAPGTLETQVAGEAQVLSIFELKGRTKSQGGDMKIAGCRVTDGRVTKVSTMRLLRSGEVIFEGSCRSLKREKQDVDAVGKGNECELAIDAYNDFQIGDVIQCLEQVKRKPKFVSSESGSVRIEC</sequence>
<dbReference type="GO" id="GO:0003924">
    <property type="term" value="F:GTPase activity"/>
    <property type="evidence" value="ECO:0007669"/>
    <property type="project" value="InterPro"/>
</dbReference>
<dbReference type="FunFam" id="2.40.30.10:FF:000008">
    <property type="entry name" value="Translation initiation factor IF-2"/>
    <property type="match status" value="1"/>
</dbReference>
<dbReference type="PROSITE" id="PS51722">
    <property type="entry name" value="G_TR_2"/>
    <property type="match status" value="1"/>
</dbReference>
<dbReference type="InterPro" id="IPR027417">
    <property type="entry name" value="P-loop_NTPase"/>
</dbReference>
<evidence type="ECO:0000256" key="1">
    <source>
        <dbReference type="ARBA" id="ARBA00004141"/>
    </source>
</evidence>
<feature type="transmembrane region" description="Helical" evidence="6">
    <location>
        <begin position="93"/>
        <end position="115"/>
    </location>
</feature>
<evidence type="ECO:0000313" key="9">
    <source>
        <dbReference type="Proteomes" id="UP000631114"/>
    </source>
</evidence>
<dbReference type="InterPro" id="IPR005225">
    <property type="entry name" value="Small_GTP-bd"/>
</dbReference>
<dbReference type="InterPro" id="IPR000795">
    <property type="entry name" value="T_Tr_GTP-bd_dom"/>
</dbReference>
<evidence type="ECO:0000256" key="4">
    <source>
        <dbReference type="ARBA" id="ARBA00022989"/>
    </source>
</evidence>
<dbReference type="InterPro" id="IPR036925">
    <property type="entry name" value="TIF_IF2_dom3_sf"/>
</dbReference>
<evidence type="ECO:0000256" key="3">
    <source>
        <dbReference type="ARBA" id="ARBA00022692"/>
    </source>
</evidence>
<dbReference type="Gene3D" id="2.40.30.10">
    <property type="entry name" value="Translation factors"/>
    <property type="match status" value="1"/>
</dbReference>
<dbReference type="InterPro" id="IPR000109">
    <property type="entry name" value="POT_fam"/>
</dbReference>
<dbReference type="SUPFAM" id="SSF52540">
    <property type="entry name" value="P-loop containing nucleoside triphosphate hydrolases"/>
    <property type="match status" value="1"/>
</dbReference>
<feature type="transmembrane region" description="Helical" evidence="6">
    <location>
        <begin position="449"/>
        <end position="470"/>
    </location>
</feature>
<dbReference type="CDD" id="cd03692">
    <property type="entry name" value="mtIF2_IVc"/>
    <property type="match status" value="1"/>
</dbReference>
<organism evidence="8 9">
    <name type="scientific">Coptis chinensis</name>
    <dbReference type="NCBI Taxonomy" id="261450"/>
    <lineage>
        <taxon>Eukaryota</taxon>
        <taxon>Viridiplantae</taxon>
        <taxon>Streptophyta</taxon>
        <taxon>Embryophyta</taxon>
        <taxon>Tracheophyta</taxon>
        <taxon>Spermatophyta</taxon>
        <taxon>Magnoliopsida</taxon>
        <taxon>Ranunculales</taxon>
        <taxon>Ranunculaceae</taxon>
        <taxon>Coptidoideae</taxon>
        <taxon>Coptis</taxon>
    </lineage>
</organism>
<dbReference type="InterPro" id="IPR023115">
    <property type="entry name" value="TIF_IF2_dom3"/>
</dbReference>
<comment type="caution">
    <text evidence="8">The sequence shown here is derived from an EMBL/GenBank/DDBJ whole genome shotgun (WGS) entry which is preliminary data.</text>
</comment>
<dbReference type="EMBL" id="JADFTS010000003">
    <property type="protein sequence ID" value="KAF9614586.1"/>
    <property type="molecule type" value="Genomic_DNA"/>
</dbReference>
<dbReference type="InterPro" id="IPR036259">
    <property type="entry name" value="MFS_trans_sf"/>
</dbReference>
<comment type="similarity">
    <text evidence="2">Belongs to the major facilitator superfamily. Proton-dependent oligopeptide transporter (POT/PTR) (TC 2.A.17) family.</text>
</comment>
<evidence type="ECO:0000256" key="5">
    <source>
        <dbReference type="ARBA" id="ARBA00023136"/>
    </source>
</evidence>
<dbReference type="InterPro" id="IPR009000">
    <property type="entry name" value="Transl_B-barrel_sf"/>
</dbReference>
<dbReference type="Gene3D" id="3.40.50.300">
    <property type="entry name" value="P-loop containing nucleotide triphosphate hydrolases"/>
    <property type="match status" value="1"/>
</dbReference>
<evidence type="ECO:0000256" key="6">
    <source>
        <dbReference type="SAM" id="Phobius"/>
    </source>
</evidence>
<reference evidence="8 9" key="1">
    <citation type="submission" date="2020-10" db="EMBL/GenBank/DDBJ databases">
        <title>The Coptis chinensis genome and diversification of protoberbering-type alkaloids.</title>
        <authorList>
            <person name="Wang B."/>
            <person name="Shu S."/>
            <person name="Song C."/>
            <person name="Liu Y."/>
        </authorList>
    </citation>
    <scope>NUCLEOTIDE SEQUENCE [LARGE SCALE GENOMIC DNA]</scope>
    <source>
        <strain evidence="8">HL-2020</strain>
        <tissue evidence="8">Leaf</tissue>
    </source>
</reference>
<dbReference type="Pfam" id="PF00009">
    <property type="entry name" value="GTP_EFTU"/>
    <property type="match status" value="1"/>
</dbReference>
<feature type="transmembrane region" description="Helical" evidence="6">
    <location>
        <begin position="182"/>
        <end position="201"/>
    </location>
</feature>
<evidence type="ECO:0000313" key="8">
    <source>
        <dbReference type="EMBL" id="KAF9614586.1"/>
    </source>
</evidence>
<comment type="subcellular location">
    <subcellularLocation>
        <location evidence="1">Membrane</location>
        <topology evidence="1">Multi-pass membrane protein</topology>
    </subcellularLocation>
</comment>
<keyword evidence="9" id="KW-1185">Reference proteome</keyword>
<dbReference type="Pfam" id="PF11987">
    <property type="entry name" value="IF-2"/>
    <property type="match status" value="1"/>
</dbReference>
<feature type="transmembrane region" description="Helical" evidence="6">
    <location>
        <begin position="482"/>
        <end position="501"/>
    </location>
</feature>
<feature type="transmembrane region" description="Helical" evidence="6">
    <location>
        <begin position="57"/>
        <end position="81"/>
    </location>
</feature>
<gene>
    <name evidence="8" type="ORF">IFM89_019369</name>
</gene>
<dbReference type="CDD" id="cd01887">
    <property type="entry name" value="IF2_eIF5B"/>
    <property type="match status" value="1"/>
</dbReference>
<evidence type="ECO:0000259" key="7">
    <source>
        <dbReference type="PROSITE" id="PS51722"/>
    </source>
</evidence>
<feature type="transmembrane region" description="Helical" evidence="6">
    <location>
        <begin position="213"/>
        <end position="233"/>
    </location>
</feature>
<feature type="transmembrane region" description="Helical" evidence="6">
    <location>
        <begin position="408"/>
        <end position="428"/>
    </location>
</feature>
<keyword evidence="4 6" id="KW-1133">Transmembrane helix</keyword>
<dbReference type="NCBIfam" id="TIGR00231">
    <property type="entry name" value="small_GTP"/>
    <property type="match status" value="1"/>
</dbReference>
<dbReference type="Pfam" id="PF00854">
    <property type="entry name" value="PTR2"/>
    <property type="match status" value="1"/>
</dbReference>
<accession>A0A835IBQ8</accession>
<feature type="domain" description="Tr-type G" evidence="7">
    <location>
        <begin position="640"/>
        <end position="830"/>
    </location>
</feature>
<keyword evidence="3 6" id="KW-0812">Transmembrane</keyword>
<dbReference type="Proteomes" id="UP000631114">
    <property type="component" value="Unassembled WGS sequence"/>
</dbReference>
<dbReference type="PANTHER" id="PTHR11654">
    <property type="entry name" value="OLIGOPEPTIDE TRANSPORTER-RELATED"/>
    <property type="match status" value="1"/>
</dbReference>
<dbReference type="Gene3D" id="1.20.1250.20">
    <property type="entry name" value="MFS general substrate transporter like domains"/>
    <property type="match status" value="1"/>
</dbReference>
<dbReference type="GO" id="GO:0016020">
    <property type="term" value="C:membrane"/>
    <property type="evidence" value="ECO:0007669"/>
    <property type="project" value="UniProtKB-SubCell"/>
</dbReference>
<dbReference type="GO" id="GO:0005525">
    <property type="term" value="F:GTP binding"/>
    <property type="evidence" value="ECO:0007669"/>
    <property type="project" value="InterPro"/>
</dbReference>
<feature type="transmembrane region" description="Helical" evidence="6">
    <location>
        <begin position="135"/>
        <end position="161"/>
    </location>
</feature>
<protein>
    <recommendedName>
        <fullName evidence="7">Tr-type G domain-containing protein</fullName>
    </recommendedName>
</protein>
<dbReference type="GO" id="GO:0022857">
    <property type="term" value="F:transmembrane transporter activity"/>
    <property type="evidence" value="ECO:0007669"/>
    <property type="project" value="InterPro"/>
</dbReference>
<evidence type="ECO:0000256" key="2">
    <source>
        <dbReference type="ARBA" id="ARBA00005982"/>
    </source>
</evidence>
<dbReference type="SUPFAM" id="SSF103473">
    <property type="entry name" value="MFS general substrate transporter"/>
    <property type="match status" value="1"/>
</dbReference>
<dbReference type="SUPFAM" id="SSF52156">
    <property type="entry name" value="Initiation factor IF2/eIF5b, domain 3"/>
    <property type="match status" value="1"/>
</dbReference>
<proteinExistence type="inferred from homology"/>
<feature type="transmembrane region" description="Helical" evidence="6">
    <location>
        <begin position="362"/>
        <end position="383"/>
    </location>
</feature>
<name>A0A835IBQ8_9MAGN</name>
<keyword evidence="5 6" id="KW-0472">Membrane</keyword>
<dbReference type="AlphaFoldDB" id="A0A835IBQ8"/>
<dbReference type="SUPFAM" id="SSF50447">
    <property type="entry name" value="Translation proteins"/>
    <property type="match status" value="1"/>
</dbReference>